<dbReference type="InterPro" id="IPR002545">
    <property type="entry name" value="CheW-lke_dom"/>
</dbReference>
<evidence type="ECO:0000313" key="2">
    <source>
        <dbReference type="EMBL" id="PXV66243.1"/>
    </source>
</evidence>
<dbReference type="SUPFAM" id="SSF50341">
    <property type="entry name" value="CheW-like"/>
    <property type="match status" value="1"/>
</dbReference>
<proteinExistence type="predicted"/>
<dbReference type="EMBL" id="QICN01000008">
    <property type="protein sequence ID" value="PXV66243.1"/>
    <property type="molecule type" value="Genomic_DNA"/>
</dbReference>
<comment type="caution">
    <text evidence="2">The sequence shown here is derived from an EMBL/GenBank/DDBJ whole genome shotgun (WGS) entry which is preliminary data.</text>
</comment>
<dbReference type="GO" id="GO:0007165">
    <property type="term" value="P:signal transduction"/>
    <property type="evidence" value="ECO:0007669"/>
    <property type="project" value="InterPro"/>
</dbReference>
<dbReference type="Pfam" id="PF01584">
    <property type="entry name" value="CheW"/>
    <property type="match status" value="1"/>
</dbReference>
<accession>A0A318E9Y7</accession>
<protein>
    <submittedName>
        <fullName evidence="2">Chemosensory pili system protein ChpC</fullName>
    </submittedName>
</protein>
<dbReference type="GO" id="GO:0006935">
    <property type="term" value="P:chemotaxis"/>
    <property type="evidence" value="ECO:0007669"/>
    <property type="project" value="InterPro"/>
</dbReference>
<dbReference type="SMART" id="SM00260">
    <property type="entry name" value="CheW"/>
    <property type="match status" value="1"/>
</dbReference>
<name>A0A318E9Y7_9GAMM</name>
<reference evidence="2 3" key="1">
    <citation type="submission" date="2018-04" db="EMBL/GenBank/DDBJ databases">
        <title>Genomic Encyclopedia of Type Strains, Phase IV (KMG-IV): sequencing the most valuable type-strain genomes for metagenomic binning, comparative biology and taxonomic classification.</title>
        <authorList>
            <person name="Goeker M."/>
        </authorList>
    </citation>
    <scope>NUCLEOTIDE SEQUENCE [LARGE SCALE GENOMIC DNA]</scope>
    <source>
        <strain evidence="2 3">DSM 104150</strain>
    </source>
</reference>
<keyword evidence="3" id="KW-1185">Reference proteome</keyword>
<dbReference type="RefSeq" id="WP_110265999.1">
    <property type="nucleotide sequence ID" value="NZ_CAKZQT010000032.1"/>
</dbReference>
<organism evidence="2 3">
    <name type="scientific">Sinimarinibacterium flocculans</name>
    <dbReference type="NCBI Taxonomy" id="985250"/>
    <lineage>
        <taxon>Bacteria</taxon>
        <taxon>Pseudomonadati</taxon>
        <taxon>Pseudomonadota</taxon>
        <taxon>Gammaproteobacteria</taxon>
        <taxon>Nevskiales</taxon>
        <taxon>Nevskiaceae</taxon>
        <taxon>Sinimarinibacterium</taxon>
    </lineage>
</organism>
<dbReference type="AlphaFoldDB" id="A0A318E9Y7"/>
<dbReference type="OrthoDB" id="5765252at2"/>
<dbReference type="PROSITE" id="PS50851">
    <property type="entry name" value="CHEW"/>
    <property type="match status" value="1"/>
</dbReference>
<dbReference type="Proteomes" id="UP000248330">
    <property type="component" value="Unassembled WGS sequence"/>
</dbReference>
<feature type="domain" description="CheW-like" evidence="1">
    <location>
        <begin position="5"/>
        <end position="149"/>
    </location>
</feature>
<gene>
    <name evidence="2" type="ORF">C8D93_108218</name>
</gene>
<evidence type="ECO:0000259" key="1">
    <source>
        <dbReference type="PROSITE" id="PS50851"/>
    </source>
</evidence>
<sequence>MNADELYAVLMSVHDDTLLLPNAAVAEVLARDALQASDGGPEWLAGHCDWNSRRVPVVRFELLNGGGLGGDPRRERIVVLHSLGRHVPGGHIALVALGYPHLVTLNRAAMRPMALDGTDREELVLSRVRIASQVALIPDLDALEAQIAGALATA</sequence>
<dbReference type="InterPro" id="IPR036061">
    <property type="entry name" value="CheW-like_dom_sf"/>
</dbReference>
<evidence type="ECO:0000313" key="3">
    <source>
        <dbReference type="Proteomes" id="UP000248330"/>
    </source>
</evidence>